<protein>
    <submittedName>
        <fullName evidence="4">Glycoside hydrolase</fullName>
    </submittedName>
</protein>
<evidence type="ECO:0000313" key="4">
    <source>
        <dbReference type="EMBL" id="PON64276.1"/>
    </source>
</evidence>
<reference evidence="5" key="1">
    <citation type="submission" date="2016-06" db="EMBL/GenBank/DDBJ databases">
        <title>Parallel loss of symbiosis genes in relatives of nitrogen-fixing non-legume Parasponia.</title>
        <authorList>
            <person name="Van Velzen R."/>
            <person name="Holmer R."/>
            <person name="Bu F."/>
            <person name="Rutten L."/>
            <person name="Van Zeijl A."/>
            <person name="Liu W."/>
            <person name="Santuari L."/>
            <person name="Cao Q."/>
            <person name="Sharma T."/>
            <person name="Shen D."/>
            <person name="Roswanjaya Y."/>
            <person name="Wardhani T."/>
            <person name="Kalhor M.S."/>
            <person name="Jansen J."/>
            <person name="Van den Hoogen J."/>
            <person name="Gungor B."/>
            <person name="Hartog M."/>
            <person name="Hontelez J."/>
            <person name="Verver J."/>
            <person name="Yang W.-C."/>
            <person name="Schijlen E."/>
            <person name="Repin R."/>
            <person name="Schilthuizen M."/>
            <person name="Schranz E."/>
            <person name="Heidstra R."/>
            <person name="Miyata K."/>
            <person name="Fedorova E."/>
            <person name="Kohlen W."/>
            <person name="Bisseling T."/>
            <person name="Smit S."/>
            <person name="Geurts R."/>
        </authorList>
    </citation>
    <scope>NUCLEOTIDE SEQUENCE [LARGE SCALE GENOMIC DNA]</scope>
    <source>
        <strain evidence="5">cv. WU1-14</strain>
    </source>
</reference>
<dbReference type="CDD" id="cd14792">
    <property type="entry name" value="GH27"/>
    <property type="match status" value="1"/>
</dbReference>
<dbReference type="Pfam" id="PF16499">
    <property type="entry name" value="Melibiase_2"/>
    <property type="match status" value="1"/>
</dbReference>
<evidence type="ECO:0000313" key="5">
    <source>
        <dbReference type="Proteomes" id="UP000237105"/>
    </source>
</evidence>
<accession>A0A2P5CTJ9</accession>
<dbReference type="OrthoDB" id="5795902at2759"/>
<dbReference type="InterPro" id="IPR013785">
    <property type="entry name" value="Aldolase_TIM"/>
</dbReference>
<keyword evidence="3" id="KW-0326">Glycosidase</keyword>
<organism evidence="4 5">
    <name type="scientific">Parasponia andersonii</name>
    <name type="common">Sponia andersonii</name>
    <dbReference type="NCBI Taxonomy" id="3476"/>
    <lineage>
        <taxon>Eukaryota</taxon>
        <taxon>Viridiplantae</taxon>
        <taxon>Streptophyta</taxon>
        <taxon>Embryophyta</taxon>
        <taxon>Tracheophyta</taxon>
        <taxon>Spermatophyta</taxon>
        <taxon>Magnoliopsida</taxon>
        <taxon>eudicotyledons</taxon>
        <taxon>Gunneridae</taxon>
        <taxon>Pentapetalae</taxon>
        <taxon>rosids</taxon>
        <taxon>fabids</taxon>
        <taxon>Rosales</taxon>
        <taxon>Cannabaceae</taxon>
        <taxon>Parasponia</taxon>
    </lineage>
</organism>
<dbReference type="PANTHER" id="PTHR11452:SF42">
    <property type="entry name" value="ALPHA-GALACTOSIDASE"/>
    <property type="match status" value="1"/>
</dbReference>
<dbReference type="GO" id="GO:0005975">
    <property type="term" value="P:carbohydrate metabolic process"/>
    <property type="evidence" value="ECO:0007669"/>
    <property type="project" value="InterPro"/>
</dbReference>
<name>A0A2P5CTJ9_PARAD</name>
<proteinExistence type="inferred from homology"/>
<dbReference type="Gene3D" id="3.20.20.70">
    <property type="entry name" value="Aldolase class I"/>
    <property type="match status" value="1"/>
</dbReference>
<dbReference type="EMBL" id="JXTB01000097">
    <property type="protein sequence ID" value="PON64276.1"/>
    <property type="molecule type" value="Genomic_DNA"/>
</dbReference>
<comment type="similarity">
    <text evidence="1">Belongs to the glycosyl hydrolase 27 family.</text>
</comment>
<dbReference type="AlphaFoldDB" id="A0A2P5CTJ9"/>
<dbReference type="STRING" id="3476.A0A2P5CTJ9"/>
<gene>
    <name evidence="4" type="ORF">PanWU01x14_125900</name>
</gene>
<keyword evidence="5" id="KW-1185">Reference proteome</keyword>
<evidence type="ECO:0000256" key="3">
    <source>
        <dbReference type="ARBA" id="ARBA00023295"/>
    </source>
</evidence>
<dbReference type="GO" id="GO:0004553">
    <property type="term" value="F:hydrolase activity, hydrolyzing O-glycosyl compounds"/>
    <property type="evidence" value="ECO:0007669"/>
    <property type="project" value="InterPro"/>
</dbReference>
<dbReference type="InterPro" id="IPR017853">
    <property type="entry name" value="GH"/>
</dbReference>
<dbReference type="InterPro" id="IPR002241">
    <property type="entry name" value="Glyco_hydro_27"/>
</dbReference>
<keyword evidence="2 4" id="KW-0378">Hydrolase</keyword>
<evidence type="ECO:0000256" key="1">
    <source>
        <dbReference type="ARBA" id="ARBA00009743"/>
    </source>
</evidence>
<sequence>MNMIGDLHHLQHHLLLQSMLACHPEVGTLMIHLVRPFLKKSYCKVLKSYLRSSFLMDTRRKVPGAHADSLGFDVIDEWGRMIPDLDRWPSSKGGKGFTEVAKRVHSLGLKFEIHVLRGISTQAVNANTPILDIAKGGAYEESGRNWTAKDIGIKERTCEWMTHGFMSVDTQLGAGRAFLRSLYEQYAEWGVDFVKNDCVFGDDLDVDEISYVSEVLKELDHPILYSLSPGTSVTPAIAKAVSGLVNMYRITGDYWDTWADVAAHFDVTRDFATANMVGAQGSLGRSWPDLDMLPLGWLTDPGVNESPHRKCNLTLHEQRTQMTLWSLAKSPLMFGGDVRNLDKTTYSLITNPTLLEINQYSSNNVEA</sequence>
<evidence type="ECO:0000256" key="2">
    <source>
        <dbReference type="ARBA" id="ARBA00022801"/>
    </source>
</evidence>
<dbReference type="SUPFAM" id="SSF51445">
    <property type="entry name" value="(Trans)glycosidases"/>
    <property type="match status" value="1"/>
</dbReference>
<dbReference type="PANTHER" id="PTHR11452">
    <property type="entry name" value="ALPHA-GALACTOSIDASE/ALPHA-N-ACETYLGALACTOSAMINIDASE"/>
    <property type="match status" value="1"/>
</dbReference>
<dbReference type="Proteomes" id="UP000237105">
    <property type="component" value="Unassembled WGS sequence"/>
</dbReference>
<comment type="caution">
    <text evidence="4">The sequence shown here is derived from an EMBL/GenBank/DDBJ whole genome shotgun (WGS) entry which is preliminary data.</text>
</comment>